<sequence>MEFSKVTTTTTELSIATTTTTKLSRMPSDVFILVITNLVDQSYLQSGDGTSKISATINAPDKHYARNAAYALVNGELHIFGGLYDYKKYDSMKNEDLVTRRCRSKTEKKL</sequence>
<accession>E4XMF1</accession>
<dbReference type="AlphaFoldDB" id="E4XMF1"/>
<dbReference type="Proteomes" id="UP000001307">
    <property type="component" value="Unassembled WGS sequence"/>
</dbReference>
<gene>
    <name evidence="1" type="ORF">GSOID_T00015341001</name>
</gene>
<evidence type="ECO:0000313" key="1">
    <source>
        <dbReference type="EMBL" id="CBY11158.1"/>
    </source>
</evidence>
<proteinExistence type="predicted"/>
<keyword evidence="2" id="KW-1185">Reference proteome</keyword>
<dbReference type="OrthoDB" id="10543529at2759"/>
<reference evidence="1" key="1">
    <citation type="journal article" date="2010" name="Science">
        <title>Plasticity of animal genome architecture unmasked by rapid evolution of a pelagic tunicate.</title>
        <authorList>
            <person name="Denoeud F."/>
            <person name="Henriet S."/>
            <person name="Mungpakdee S."/>
            <person name="Aury J.M."/>
            <person name="Da Silva C."/>
            <person name="Brinkmann H."/>
            <person name="Mikhaleva J."/>
            <person name="Olsen L.C."/>
            <person name="Jubin C."/>
            <person name="Canestro C."/>
            <person name="Bouquet J.M."/>
            <person name="Danks G."/>
            <person name="Poulain J."/>
            <person name="Campsteijn C."/>
            <person name="Adamski M."/>
            <person name="Cross I."/>
            <person name="Yadetie F."/>
            <person name="Muffato M."/>
            <person name="Louis A."/>
            <person name="Butcher S."/>
            <person name="Tsagkogeorga G."/>
            <person name="Konrad A."/>
            <person name="Singh S."/>
            <person name="Jensen M.F."/>
            <person name="Cong E.H."/>
            <person name="Eikeseth-Otteraa H."/>
            <person name="Noel B."/>
            <person name="Anthouard V."/>
            <person name="Porcel B.M."/>
            <person name="Kachouri-Lafond R."/>
            <person name="Nishino A."/>
            <person name="Ugolini M."/>
            <person name="Chourrout P."/>
            <person name="Nishida H."/>
            <person name="Aasland R."/>
            <person name="Huzurbazar S."/>
            <person name="Westhof E."/>
            <person name="Delsuc F."/>
            <person name="Lehrach H."/>
            <person name="Reinhardt R."/>
            <person name="Weissenbach J."/>
            <person name="Roy S.W."/>
            <person name="Artiguenave F."/>
            <person name="Postlethwait J.H."/>
            <person name="Manak J.R."/>
            <person name="Thompson E.M."/>
            <person name="Jaillon O."/>
            <person name="Du Pasquier L."/>
            <person name="Boudinot P."/>
            <person name="Liberles D.A."/>
            <person name="Volff J.N."/>
            <person name="Philippe H."/>
            <person name="Lenhard B."/>
            <person name="Roest Crollius H."/>
            <person name="Wincker P."/>
            <person name="Chourrout D."/>
        </authorList>
    </citation>
    <scope>NUCLEOTIDE SEQUENCE [LARGE SCALE GENOMIC DNA]</scope>
</reference>
<organism evidence="1">
    <name type="scientific">Oikopleura dioica</name>
    <name type="common">Tunicate</name>
    <dbReference type="NCBI Taxonomy" id="34765"/>
    <lineage>
        <taxon>Eukaryota</taxon>
        <taxon>Metazoa</taxon>
        <taxon>Chordata</taxon>
        <taxon>Tunicata</taxon>
        <taxon>Appendicularia</taxon>
        <taxon>Copelata</taxon>
        <taxon>Oikopleuridae</taxon>
        <taxon>Oikopleura</taxon>
    </lineage>
</organism>
<evidence type="ECO:0000313" key="2">
    <source>
        <dbReference type="Proteomes" id="UP000001307"/>
    </source>
</evidence>
<dbReference type="EMBL" id="FN653077">
    <property type="protein sequence ID" value="CBY11158.1"/>
    <property type="molecule type" value="Genomic_DNA"/>
</dbReference>
<dbReference type="InParanoid" id="E4XMF1"/>
<name>E4XMF1_OIKDI</name>
<protein>
    <submittedName>
        <fullName evidence="1">Uncharacterized protein</fullName>
    </submittedName>
</protein>